<dbReference type="Proteomes" id="UP001607302">
    <property type="component" value="Unassembled WGS sequence"/>
</dbReference>
<comment type="caution">
    <text evidence="2">The sequence shown here is derived from an EMBL/GenBank/DDBJ whole genome shotgun (WGS) entry which is preliminary data.</text>
</comment>
<sequence length="76" mass="8890">MLKIFKCTRYHLSTECARKIRDENVKCINRINTQKITKAAWHILLPGKRNTNHITFTSLMTCVLKLNNTEAKVYPI</sequence>
<name>A0ABD2BS98_VESSQ</name>
<evidence type="ECO:0000313" key="1">
    <source>
        <dbReference type="EMBL" id="KAL2731726.1"/>
    </source>
</evidence>
<evidence type="ECO:0000313" key="2">
    <source>
        <dbReference type="EMBL" id="KAL2735654.1"/>
    </source>
</evidence>
<reference evidence="2 4" key="1">
    <citation type="journal article" date="2024" name="Ann. Entomol. Soc. Am.">
        <title>Genomic analyses of the southern and eastern yellowjacket wasps (Hymenoptera: Vespidae) reveal evolutionary signatures of social life.</title>
        <authorList>
            <person name="Catto M.A."/>
            <person name="Caine P.B."/>
            <person name="Orr S.E."/>
            <person name="Hunt B.G."/>
            <person name="Goodisman M.A.D."/>
        </authorList>
    </citation>
    <scope>NUCLEOTIDE SEQUENCE [LARGE SCALE GENOMIC DNA]</scope>
    <source>
        <strain evidence="2">233</strain>
        <tissue evidence="2">Head and thorax</tissue>
    </source>
</reference>
<gene>
    <name evidence="3" type="ORF">V1478_002393</name>
    <name evidence="2" type="ORF">V1478_003294</name>
    <name evidence="1" type="ORF">V1478_004414</name>
</gene>
<proteinExistence type="predicted"/>
<protein>
    <submittedName>
        <fullName evidence="2">Uncharacterized protein</fullName>
    </submittedName>
</protein>
<organism evidence="2 4">
    <name type="scientific">Vespula squamosa</name>
    <name type="common">Southern yellow jacket</name>
    <name type="synonym">Wasp</name>
    <dbReference type="NCBI Taxonomy" id="30214"/>
    <lineage>
        <taxon>Eukaryota</taxon>
        <taxon>Metazoa</taxon>
        <taxon>Ecdysozoa</taxon>
        <taxon>Arthropoda</taxon>
        <taxon>Hexapoda</taxon>
        <taxon>Insecta</taxon>
        <taxon>Pterygota</taxon>
        <taxon>Neoptera</taxon>
        <taxon>Endopterygota</taxon>
        <taxon>Hymenoptera</taxon>
        <taxon>Apocrita</taxon>
        <taxon>Aculeata</taxon>
        <taxon>Vespoidea</taxon>
        <taxon>Vespidae</taxon>
        <taxon>Vespinae</taxon>
        <taxon>Vespula</taxon>
    </lineage>
</organism>
<accession>A0ABD2BS98</accession>
<dbReference type="AlphaFoldDB" id="A0ABD2BS98"/>
<dbReference type="EMBL" id="JAUDFV010000052">
    <property type="protein sequence ID" value="KAL2736860.1"/>
    <property type="molecule type" value="Genomic_DNA"/>
</dbReference>
<dbReference type="EMBL" id="JAUDFV010000102">
    <property type="protein sequence ID" value="KAL2731726.1"/>
    <property type="molecule type" value="Genomic_DNA"/>
</dbReference>
<dbReference type="EMBL" id="JAUDFV010000064">
    <property type="protein sequence ID" value="KAL2735654.1"/>
    <property type="molecule type" value="Genomic_DNA"/>
</dbReference>
<evidence type="ECO:0000313" key="3">
    <source>
        <dbReference type="EMBL" id="KAL2736860.1"/>
    </source>
</evidence>
<keyword evidence="4" id="KW-1185">Reference proteome</keyword>
<evidence type="ECO:0000313" key="4">
    <source>
        <dbReference type="Proteomes" id="UP001607302"/>
    </source>
</evidence>